<gene>
    <name evidence="3" type="ORF">H3Z74_00740</name>
</gene>
<reference evidence="3 4" key="1">
    <citation type="submission" date="2020-09" db="EMBL/GenBank/DDBJ databases">
        <title>Sphingomonas sp., a new species isolated from pork steak.</title>
        <authorList>
            <person name="Heidler von Heilborn D."/>
        </authorList>
    </citation>
    <scope>NUCLEOTIDE SEQUENCE [LARGE SCALE GENOMIC DNA]</scope>
    <source>
        <strain evidence="4">S8-3T</strain>
    </source>
</reference>
<proteinExistence type="predicted"/>
<name>A0A7H0LJG7_9SPHN</name>
<protein>
    <submittedName>
        <fullName evidence="3">NAD(P)-dependent alcohol dehydrogenase</fullName>
    </submittedName>
</protein>
<evidence type="ECO:0000256" key="1">
    <source>
        <dbReference type="SAM" id="MobiDB-lite"/>
    </source>
</evidence>
<dbReference type="RefSeq" id="WP_187762129.1">
    <property type="nucleotide sequence ID" value="NZ_CP061038.1"/>
</dbReference>
<dbReference type="Pfam" id="PF00107">
    <property type="entry name" value="ADH_zinc_N"/>
    <property type="match status" value="1"/>
</dbReference>
<sequence length="336" mass="35064">MQAIELTRPSLDALSRVQHPDPRDPGVGRILVRMKAASLNFLDLAVATGAYPGARYPNVPIADGAGEVIAVGPEVWQVAPGDRVAVHPKAHWIAGRSTAETAGAMRGVTLRGSLVEIAELDAASVVKLPGHLDWEEAATLPIAATTAWNGMVAGTVGPGSTVVLLGTGGVSVFALQLAKARGARVIITSSSDAKLDTARALGADEIFNYRADPDWDRFVIDRTHGVGADLVVETVGGDSIARSVAAVRQGGTIFTIGFLGGVDTRVDLLSVIGKAVRIQGSNTGSVADLAAATAAIGAHRITPQIERRFALSELVEGYRLMERGGHFGKIAFTLDW</sequence>
<dbReference type="SUPFAM" id="SSF50129">
    <property type="entry name" value="GroES-like"/>
    <property type="match status" value="1"/>
</dbReference>
<dbReference type="Pfam" id="PF08240">
    <property type="entry name" value="ADH_N"/>
    <property type="match status" value="1"/>
</dbReference>
<dbReference type="InterPro" id="IPR011032">
    <property type="entry name" value="GroES-like_sf"/>
</dbReference>
<feature type="domain" description="Enoyl reductase (ER)" evidence="2">
    <location>
        <begin position="9"/>
        <end position="332"/>
    </location>
</feature>
<dbReference type="Proteomes" id="UP000516148">
    <property type="component" value="Chromosome"/>
</dbReference>
<dbReference type="PANTHER" id="PTHR45033:SF2">
    <property type="entry name" value="ZINC-TYPE ALCOHOL DEHYDROGENASE-LIKE PROTEIN C1773.06C"/>
    <property type="match status" value="1"/>
</dbReference>
<dbReference type="SUPFAM" id="SSF51735">
    <property type="entry name" value="NAD(P)-binding Rossmann-fold domains"/>
    <property type="match status" value="1"/>
</dbReference>
<dbReference type="EMBL" id="CP061038">
    <property type="protein sequence ID" value="QNQ09820.1"/>
    <property type="molecule type" value="Genomic_DNA"/>
</dbReference>
<evidence type="ECO:0000313" key="3">
    <source>
        <dbReference type="EMBL" id="QNQ09820.1"/>
    </source>
</evidence>
<dbReference type="CDD" id="cd08276">
    <property type="entry name" value="MDR7"/>
    <property type="match status" value="1"/>
</dbReference>
<dbReference type="AlphaFoldDB" id="A0A7H0LJG7"/>
<dbReference type="SMART" id="SM00829">
    <property type="entry name" value="PKS_ER"/>
    <property type="match status" value="1"/>
</dbReference>
<dbReference type="Gene3D" id="3.90.180.10">
    <property type="entry name" value="Medium-chain alcohol dehydrogenases, catalytic domain"/>
    <property type="match status" value="1"/>
</dbReference>
<keyword evidence="4" id="KW-1185">Reference proteome</keyword>
<dbReference type="InterPro" id="IPR052711">
    <property type="entry name" value="Zinc_ADH-like"/>
</dbReference>
<dbReference type="InterPro" id="IPR020843">
    <property type="entry name" value="ER"/>
</dbReference>
<dbReference type="InterPro" id="IPR013149">
    <property type="entry name" value="ADH-like_C"/>
</dbReference>
<dbReference type="InterPro" id="IPR036291">
    <property type="entry name" value="NAD(P)-bd_dom_sf"/>
</dbReference>
<feature type="region of interest" description="Disordered" evidence="1">
    <location>
        <begin position="1"/>
        <end position="22"/>
    </location>
</feature>
<evidence type="ECO:0000259" key="2">
    <source>
        <dbReference type="SMART" id="SM00829"/>
    </source>
</evidence>
<evidence type="ECO:0000313" key="4">
    <source>
        <dbReference type="Proteomes" id="UP000516148"/>
    </source>
</evidence>
<dbReference type="InterPro" id="IPR013154">
    <property type="entry name" value="ADH-like_N"/>
</dbReference>
<dbReference type="KEGG" id="spap:H3Z74_00740"/>
<organism evidence="3 4">
    <name type="scientific">Sphingomonas alpina</name>
    <dbReference type="NCBI Taxonomy" id="653931"/>
    <lineage>
        <taxon>Bacteria</taxon>
        <taxon>Pseudomonadati</taxon>
        <taxon>Pseudomonadota</taxon>
        <taxon>Alphaproteobacteria</taxon>
        <taxon>Sphingomonadales</taxon>
        <taxon>Sphingomonadaceae</taxon>
        <taxon>Sphingomonas</taxon>
    </lineage>
</organism>
<dbReference type="Gene3D" id="3.40.50.720">
    <property type="entry name" value="NAD(P)-binding Rossmann-like Domain"/>
    <property type="match status" value="1"/>
</dbReference>
<dbReference type="PANTHER" id="PTHR45033">
    <property type="match status" value="1"/>
</dbReference>
<accession>A0A7H0LJG7</accession>
<dbReference type="GO" id="GO:0016491">
    <property type="term" value="F:oxidoreductase activity"/>
    <property type="evidence" value="ECO:0007669"/>
    <property type="project" value="InterPro"/>
</dbReference>